<sequence length="56" mass="5771">MSLRVYTLSAISVTLSAVAGLWLGAIMASAQPRVETATPAISAVSQTELSTTPPRP</sequence>
<protein>
    <submittedName>
        <fullName evidence="1">Uncharacterized protein</fullName>
    </submittedName>
</protein>
<proteinExistence type="predicted"/>
<evidence type="ECO:0000313" key="1">
    <source>
        <dbReference type="EMBL" id="MBA8823109.1"/>
    </source>
</evidence>
<dbReference type="Proteomes" id="UP000569329">
    <property type="component" value="Unassembled WGS sequence"/>
</dbReference>
<comment type="caution">
    <text evidence="1">The sequence shown here is derived from an EMBL/GenBank/DDBJ whole genome shotgun (WGS) entry which is preliminary data.</text>
</comment>
<organism evidence="1 2">
    <name type="scientific">Halosaccharopolyspora lacisalsi</name>
    <dbReference type="NCBI Taxonomy" id="1000566"/>
    <lineage>
        <taxon>Bacteria</taxon>
        <taxon>Bacillati</taxon>
        <taxon>Actinomycetota</taxon>
        <taxon>Actinomycetes</taxon>
        <taxon>Pseudonocardiales</taxon>
        <taxon>Pseudonocardiaceae</taxon>
        <taxon>Halosaccharopolyspora</taxon>
    </lineage>
</organism>
<reference evidence="1 2" key="1">
    <citation type="submission" date="2020-07" db="EMBL/GenBank/DDBJ databases">
        <title>Sequencing the genomes of 1000 actinobacteria strains.</title>
        <authorList>
            <person name="Klenk H.-P."/>
        </authorList>
    </citation>
    <scope>NUCLEOTIDE SEQUENCE [LARGE SCALE GENOMIC DNA]</scope>
    <source>
        <strain evidence="1 2">DSM 45975</strain>
    </source>
</reference>
<accession>A0A839DQU2</accession>
<dbReference type="AlphaFoldDB" id="A0A839DQU2"/>
<gene>
    <name evidence="1" type="ORF">FHX42_000438</name>
</gene>
<keyword evidence="2" id="KW-1185">Reference proteome</keyword>
<name>A0A839DQU2_9PSEU</name>
<dbReference type="EMBL" id="JACGWZ010000001">
    <property type="protein sequence ID" value="MBA8823109.1"/>
    <property type="molecule type" value="Genomic_DNA"/>
</dbReference>
<evidence type="ECO:0000313" key="2">
    <source>
        <dbReference type="Proteomes" id="UP000569329"/>
    </source>
</evidence>